<dbReference type="InterPro" id="IPR036291">
    <property type="entry name" value="NAD(P)-bd_dom_sf"/>
</dbReference>
<evidence type="ECO:0000313" key="2">
    <source>
        <dbReference type="EMBL" id="KZD20665.1"/>
    </source>
</evidence>
<dbReference type="CDD" id="cd08946">
    <property type="entry name" value="SDR_e"/>
    <property type="match status" value="1"/>
</dbReference>
<reference evidence="2 3" key="1">
    <citation type="submission" date="2016-03" db="EMBL/GenBank/DDBJ databases">
        <title>Microsymbionts genomes from the relict species Vavilovia formosa (Stev.) Fed.</title>
        <authorList>
            <person name="Kopat V."/>
            <person name="Chirak E."/>
            <person name="Kimeklis A."/>
            <person name="Andronov E."/>
        </authorList>
    </citation>
    <scope>NUCLEOTIDE SEQUENCE [LARGE SCALE GENOMIC DNA]</scope>
    <source>
        <strain evidence="2 3">Vaf07</strain>
    </source>
</reference>
<dbReference type="AlphaFoldDB" id="A0A163XAY0"/>
<proteinExistence type="predicted"/>
<dbReference type="Proteomes" id="UP000076574">
    <property type="component" value="Unassembled WGS sequence"/>
</dbReference>
<keyword evidence="3" id="KW-1185">Reference proteome</keyword>
<organism evidence="2 3">
    <name type="scientific">Tardiphaga robiniae</name>
    <dbReference type="NCBI Taxonomy" id="943830"/>
    <lineage>
        <taxon>Bacteria</taxon>
        <taxon>Pseudomonadati</taxon>
        <taxon>Pseudomonadota</taxon>
        <taxon>Alphaproteobacteria</taxon>
        <taxon>Hyphomicrobiales</taxon>
        <taxon>Nitrobacteraceae</taxon>
        <taxon>Tardiphaga</taxon>
    </lineage>
</organism>
<evidence type="ECO:0000313" key="3">
    <source>
        <dbReference type="Proteomes" id="UP000076574"/>
    </source>
</evidence>
<name>A0A163XAY0_9BRAD</name>
<protein>
    <recommendedName>
        <fullName evidence="1">NAD-dependent epimerase/dehydratase domain-containing protein</fullName>
    </recommendedName>
</protein>
<gene>
    <name evidence="2" type="ORF">A4A58_18205</name>
</gene>
<sequence length="281" mass="29753">MLGAGGVLGKPLLARLKADGVVALGVGSADIDLQAADASDKLQRLLKADDAVVFLSALTPDKGRDVATLMKNLRMAEAVASAVSSVKCRHVIYMSSDAVYPFGNGTVDETTPADPLDLYGVMHKAREVIMMSAVQADALAILRCTLVCAADDTHNSYGPNRFRRQAARDGKITLGGEGKETRDHVFADDVAELIRLVLVHRSAGLLNAVSGRSHSFAEVARLVAATFVPPAEVSFSGGGGAVTHRHFDVTALHQAFPNFHFQSLEAVVAEVHRRGEGRSDG</sequence>
<dbReference type="InterPro" id="IPR050177">
    <property type="entry name" value="Lipid_A_modif_metabolic_enz"/>
</dbReference>
<dbReference type="EMBL" id="LVYV01000055">
    <property type="protein sequence ID" value="KZD20665.1"/>
    <property type="molecule type" value="Genomic_DNA"/>
</dbReference>
<dbReference type="STRING" id="943830.A4A58_18205"/>
<feature type="domain" description="NAD-dependent epimerase/dehydratase" evidence="1">
    <location>
        <begin position="2"/>
        <end position="203"/>
    </location>
</feature>
<accession>A0A163XAY0</accession>
<dbReference type="PANTHER" id="PTHR43245">
    <property type="entry name" value="BIFUNCTIONAL POLYMYXIN RESISTANCE PROTEIN ARNA"/>
    <property type="match status" value="1"/>
</dbReference>
<dbReference type="SUPFAM" id="SSF51735">
    <property type="entry name" value="NAD(P)-binding Rossmann-fold domains"/>
    <property type="match status" value="1"/>
</dbReference>
<dbReference type="Gene3D" id="3.40.50.720">
    <property type="entry name" value="NAD(P)-binding Rossmann-like Domain"/>
    <property type="match status" value="1"/>
</dbReference>
<dbReference type="PANTHER" id="PTHR43245:SF53">
    <property type="entry name" value="EPIMERASE-RELATED"/>
    <property type="match status" value="1"/>
</dbReference>
<comment type="caution">
    <text evidence="2">The sequence shown here is derived from an EMBL/GenBank/DDBJ whole genome shotgun (WGS) entry which is preliminary data.</text>
</comment>
<dbReference type="Pfam" id="PF01370">
    <property type="entry name" value="Epimerase"/>
    <property type="match status" value="1"/>
</dbReference>
<evidence type="ECO:0000259" key="1">
    <source>
        <dbReference type="Pfam" id="PF01370"/>
    </source>
</evidence>
<dbReference type="InterPro" id="IPR001509">
    <property type="entry name" value="Epimerase_deHydtase"/>
</dbReference>